<proteinExistence type="inferred from homology"/>
<evidence type="ECO:0000256" key="1">
    <source>
        <dbReference type="ARBA" id="ARBA00004651"/>
    </source>
</evidence>
<evidence type="ECO:0000256" key="11">
    <source>
        <dbReference type="ARBA" id="ARBA00037975"/>
    </source>
</evidence>
<evidence type="ECO:0000256" key="2">
    <source>
        <dbReference type="ARBA" id="ARBA00022448"/>
    </source>
</evidence>
<feature type="domain" description="Cytochrome b561 bacterial/Ni-hydrogenase" evidence="13">
    <location>
        <begin position="2"/>
        <end position="167"/>
    </location>
</feature>
<keyword evidence="10 12" id="KW-0472">Membrane</keyword>
<comment type="subcellular location">
    <subcellularLocation>
        <location evidence="1">Cell membrane</location>
        <topology evidence="1">Multi-pass membrane protein</topology>
    </subcellularLocation>
</comment>
<organism evidence="14">
    <name type="scientific">Chlamydomonas euryale</name>
    <dbReference type="NCBI Taxonomy" id="1486919"/>
    <lineage>
        <taxon>Eukaryota</taxon>
        <taxon>Viridiplantae</taxon>
        <taxon>Chlorophyta</taxon>
        <taxon>core chlorophytes</taxon>
        <taxon>Chlorophyceae</taxon>
        <taxon>CS clade</taxon>
        <taxon>Chlamydomonadales</taxon>
        <taxon>Chlamydomonadaceae</taxon>
        <taxon>Chlamydomonas</taxon>
    </lineage>
</organism>
<evidence type="ECO:0000256" key="5">
    <source>
        <dbReference type="ARBA" id="ARBA00022692"/>
    </source>
</evidence>
<dbReference type="Pfam" id="PF01292">
    <property type="entry name" value="Ni_hydr_CYTB"/>
    <property type="match status" value="1"/>
</dbReference>
<dbReference type="GO" id="GO:0020037">
    <property type="term" value="F:heme binding"/>
    <property type="evidence" value="ECO:0007669"/>
    <property type="project" value="TreeGrafter"/>
</dbReference>
<dbReference type="EMBL" id="HBEC01042763">
    <property type="protein sequence ID" value="CAD8308963.1"/>
    <property type="molecule type" value="Transcribed_RNA"/>
</dbReference>
<dbReference type="GO" id="GO:0046872">
    <property type="term" value="F:metal ion binding"/>
    <property type="evidence" value="ECO:0007669"/>
    <property type="project" value="UniProtKB-KW"/>
</dbReference>
<dbReference type="SUPFAM" id="SSF81342">
    <property type="entry name" value="Transmembrane di-heme cytochromes"/>
    <property type="match status" value="1"/>
</dbReference>
<keyword evidence="9" id="KW-0408">Iron</keyword>
<keyword evidence="5 12" id="KW-0812">Transmembrane</keyword>
<evidence type="ECO:0000256" key="10">
    <source>
        <dbReference type="ARBA" id="ARBA00023136"/>
    </source>
</evidence>
<evidence type="ECO:0000256" key="7">
    <source>
        <dbReference type="ARBA" id="ARBA00022982"/>
    </source>
</evidence>
<name>A0A7R9VZQ2_9CHLO</name>
<dbReference type="PANTHER" id="PTHR30529">
    <property type="entry name" value="CYTOCHROME B561"/>
    <property type="match status" value="1"/>
</dbReference>
<accession>A0A7R9VZQ2</accession>
<keyword evidence="7" id="KW-0249">Electron transport</keyword>
<dbReference type="InterPro" id="IPR052168">
    <property type="entry name" value="Cytochrome_b561_oxidase"/>
</dbReference>
<evidence type="ECO:0000256" key="4">
    <source>
        <dbReference type="ARBA" id="ARBA00022617"/>
    </source>
</evidence>
<dbReference type="InterPro" id="IPR011577">
    <property type="entry name" value="Cyt_b561_bac/Ni-Hgenase"/>
</dbReference>
<keyword evidence="8 12" id="KW-1133">Transmembrane helix</keyword>
<keyword evidence="6" id="KW-0479">Metal-binding</keyword>
<dbReference type="GO" id="GO:0009055">
    <property type="term" value="F:electron transfer activity"/>
    <property type="evidence" value="ECO:0007669"/>
    <property type="project" value="InterPro"/>
</dbReference>
<evidence type="ECO:0000256" key="12">
    <source>
        <dbReference type="SAM" id="Phobius"/>
    </source>
</evidence>
<dbReference type="InterPro" id="IPR016174">
    <property type="entry name" value="Di-haem_cyt_TM"/>
</dbReference>
<feature type="transmembrane region" description="Helical" evidence="12">
    <location>
        <begin position="87"/>
        <end position="106"/>
    </location>
</feature>
<evidence type="ECO:0000259" key="13">
    <source>
        <dbReference type="Pfam" id="PF01292"/>
    </source>
</evidence>
<dbReference type="PANTHER" id="PTHR30529:SF1">
    <property type="entry name" value="CYTOCHROME B561 HOMOLOG 2"/>
    <property type="match status" value="1"/>
</dbReference>
<sequence>MVYSRAVSAMHWAVAPAMMGTVGSVLAAQQAEGPRKGELMHLHKSLGLLTGMLVVPRLAIKLSSKLPPAVHGPAWEQMAGAVSHNVMYVWMVLMPATGIAMGYYGGKGLPFFSTTFAGAETPNGGVAKQAFWMHKQAGIYGKYLIPLHLAGTAKHLVIDRNNILKRINPFSFASSA</sequence>
<keyword evidence="3" id="KW-1003">Cell membrane</keyword>
<keyword evidence="2" id="KW-0813">Transport</keyword>
<evidence type="ECO:0000256" key="6">
    <source>
        <dbReference type="ARBA" id="ARBA00022723"/>
    </source>
</evidence>
<dbReference type="GO" id="GO:0005886">
    <property type="term" value="C:plasma membrane"/>
    <property type="evidence" value="ECO:0007669"/>
    <property type="project" value="UniProtKB-SubCell"/>
</dbReference>
<dbReference type="AlphaFoldDB" id="A0A7R9VZQ2"/>
<reference evidence="14" key="1">
    <citation type="submission" date="2021-01" db="EMBL/GenBank/DDBJ databases">
        <authorList>
            <person name="Corre E."/>
            <person name="Pelletier E."/>
            <person name="Niang G."/>
            <person name="Scheremetjew M."/>
            <person name="Finn R."/>
            <person name="Kale V."/>
            <person name="Holt S."/>
            <person name="Cochrane G."/>
            <person name="Meng A."/>
            <person name="Brown T."/>
            <person name="Cohen L."/>
        </authorList>
    </citation>
    <scope>NUCLEOTIDE SEQUENCE</scope>
    <source>
        <strain evidence="14">CCMP219</strain>
    </source>
</reference>
<protein>
    <recommendedName>
        <fullName evidence="13">Cytochrome b561 bacterial/Ni-hydrogenase domain-containing protein</fullName>
    </recommendedName>
</protein>
<evidence type="ECO:0000256" key="8">
    <source>
        <dbReference type="ARBA" id="ARBA00022989"/>
    </source>
</evidence>
<dbReference type="GO" id="GO:0022904">
    <property type="term" value="P:respiratory electron transport chain"/>
    <property type="evidence" value="ECO:0007669"/>
    <property type="project" value="InterPro"/>
</dbReference>
<keyword evidence="4" id="KW-0349">Heme</keyword>
<gene>
    <name evidence="14" type="ORF">CEUR00632_LOCUS19935</name>
</gene>
<evidence type="ECO:0000256" key="3">
    <source>
        <dbReference type="ARBA" id="ARBA00022475"/>
    </source>
</evidence>
<evidence type="ECO:0000313" key="14">
    <source>
        <dbReference type="EMBL" id="CAD8308963.1"/>
    </source>
</evidence>
<comment type="similarity">
    <text evidence="11">Belongs to the cytochrome b561 family.</text>
</comment>
<evidence type="ECO:0000256" key="9">
    <source>
        <dbReference type="ARBA" id="ARBA00023004"/>
    </source>
</evidence>